<gene>
    <name evidence="2" type="ORF">KB1_24790</name>
</gene>
<dbReference type="Proteomes" id="UP000825072">
    <property type="component" value="Chromosome 1"/>
</dbReference>
<feature type="region of interest" description="Disordered" evidence="1">
    <location>
        <begin position="29"/>
        <end position="61"/>
    </location>
</feature>
<protein>
    <submittedName>
        <fullName evidence="2">Uncharacterized protein</fullName>
    </submittedName>
</protein>
<sequence>MTAFLRRLDESKSWQLEGHLKFTMTERILGLPHENPEPQPPPGAKNPDTRRHRAAQCPNLT</sequence>
<evidence type="ECO:0000313" key="2">
    <source>
        <dbReference type="EMBL" id="BCY26489.1"/>
    </source>
</evidence>
<dbReference type="AlphaFoldDB" id="A0AAD1KSN8"/>
<name>A0AAD1KSN8_9ACTN</name>
<accession>A0AAD1KSN8</accession>
<organism evidence="2 3">
    <name type="scientific">Cutibacterium modestum</name>
    <dbReference type="NCBI Taxonomy" id="2559073"/>
    <lineage>
        <taxon>Bacteria</taxon>
        <taxon>Bacillati</taxon>
        <taxon>Actinomycetota</taxon>
        <taxon>Actinomycetes</taxon>
        <taxon>Propionibacteriales</taxon>
        <taxon>Propionibacteriaceae</taxon>
        <taxon>Cutibacterium</taxon>
    </lineage>
</organism>
<proteinExistence type="predicted"/>
<evidence type="ECO:0000313" key="3">
    <source>
        <dbReference type="Proteomes" id="UP000825072"/>
    </source>
</evidence>
<reference evidence="2" key="1">
    <citation type="submission" date="2021-06" db="EMBL/GenBank/DDBJ databases">
        <title>Genome sequence of Cutibacterium modestum strain KB17-24694.</title>
        <authorList>
            <person name="Dekio I."/>
            <person name="Asahina A."/>
            <person name="Nishida M."/>
        </authorList>
    </citation>
    <scope>NUCLEOTIDE SEQUENCE</scope>
    <source>
        <strain evidence="2">KB17-24694</strain>
    </source>
</reference>
<dbReference type="EMBL" id="AP024747">
    <property type="protein sequence ID" value="BCY26489.1"/>
    <property type="molecule type" value="Genomic_DNA"/>
</dbReference>
<evidence type="ECO:0000256" key="1">
    <source>
        <dbReference type="SAM" id="MobiDB-lite"/>
    </source>
</evidence>